<dbReference type="GO" id="GO:0044781">
    <property type="term" value="P:bacterial-type flagellum organization"/>
    <property type="evidence" value="ECO:0007669"/>
    <property type="project" value="UniProtKB-KW"/>
</dbReference>
<feature type="domain" description="Flagellar assembly protein FliH/Type III secretion system HrpE" evidence="9">
    <location>
        <begin position="112"/>
        <end position="234"/>
    </location>
</feature>
<evidence type="ECO:0000313" key="11">
    <source>
        <dbReference type="Proteomes" id="UP000440978"/>
    </source>
</evidence>
<dbReference type="AlphaFoldDB" id="A0A6N8CRG9"/>
<evidence type="ECO:0000256" key="6">
    <source>
        <dbReference type="ARBA" id="ARBA00023225"/>
    </source>
</evidence>
<dbReference type="InterPro" id="IPR022524">
    <property type="entry name" value="FliH_Bacilli"/>
</dbReference>
<keyword evidence="11" id="KW-1185">Reference proteome</keyword>
<evidence type="ECO:0000259" key="9">
    <source>
        <dbReference type="Pfam" id="PF02108"/>
    </source>
</evidence>
<proteinExistence type="inferred from homology"/>
<dbReference type="Proteomes" id="UP000440978">
    <property type="component" value="Unassembled WGS sequence"/>
</dbReference>
<evidence type="ECO:0000256" key="3">
    <source>
        <dbReference type="ARBA" id="ARBA00022448"/>
    </source>
</evidence>
<dbReference type="GO" id="GO:0005829">
    <property type="term" value="C:cytosol"/>
    <property type="evidence" value="ECO:0007669"/>
    <property type="project" value="TreeGrafter"/>
</dbReference>
<keyword evidence="4" id="KW-1005">Bacterial flagellum biogenesis</keyword>
<keyword evidence="6" id="KW-1006">Bacterial flagellum protein export</keyword>
<dbReference type="PANTHER" id="PTHR34982">
    <property type="entry name" value="YOP PROTEINS TRANSLOCATION PROTEIN L"/>
    <property type="match status" value="1"/>
</dbReference>
<keyword evidence="3" id="KW-0813">Transport</keyword>
<dbReference type="InterPro" id="IPR018035">
    <property type="entry name" value="Flagellar_FliH/T3SS_HrpE"/>
</dbReference>
<reference evidence="10 11" key="1">
    <citation type="submission" date="2019-11" db="EMBL/GenBank/DDBJ databases">
        <title>Terrilactibacillus tamarindus sp. nov. BCM23-1 isolated from bark of Tamarindus indica.</title>
        <authorList>
            <person name="Kingkaew E."/>
            <person name="Tanasupawat S."/>
        </authorList>
    </citation>
    <scope>NUCLEOTIDE SEQUENCE [LARGE SCALE GENOMIC DNA]</scope>
    <source>
        <strain evidence="10 11">BCM23-1</strain>
    </source>
</reference>
<evidence type="ECO:0000256" key="7">
    <source>
        <dbReference type="NCBIfam" id="TIGR03825"/>
    </source>
</evidence>
<dbReference type="NCBIfam" id="TIGR03825">
    <property type="entry name" value="FliH_bacil"/>
    <property type="match status" value="1"/>
</dbReference>
<dbReference type="Pfam" id="PF02108">
    <property type="entry name" value="FliH"/>
    <property type="match status" value="1"/>
</dbReference>
<sequence length="248" mass="28723">MILLSNVIKSPFHREKKKIIKLDTIKLQEINQTDAELTPEIIIQQAQQKADEILTQAKRLSEQQLEERKQEELQFKAYCEQQVLEKSQEGYQDGFAKGELEGYETYSGKLKEAGNIIDKANHTYQKILSKAEPDIILLSIQIAERIISTSLESEKENWTRLVKKAVNEVKDQNEIHITVSPKWFDYLNDCFDELQTYMKQSQLFIHCDMDFNDNDCVIETPLGKIDASVDTQLSVIKSKLLDHLEESQ</sequence>
<organism evidence="10 11">
    <name type="scientific">Terrilactibacillus tamarindi</name>
    <dbReference type="NCBI Taxonomy" id="2599694"/>
    <lineage>
        <taxon>Bacteria</taxon>
        <taxon>Bacillati</taxon>
        <taxon>Bacillota</taxon>
        <taxon>Bacilli</taxon>
        <taxon>Bacillales</taxon>
        <taxon>Bacillaceae</taxon>
        <taxon>Terrilactibacillus</taxon>
    </lineage>
</organism>
<keyword evidence="10" id="KW-0282">Flagellum</keyword>
<evidence type="ECO:0000313" key="10">
    <source>
        <dbReference type="EMBL" id="MTT32280.1"/>
    </source>
</evidence>
<comment type="function">
    <text evidence="1">Needed for flagellar regrowth and assembly.</text>
</comment>
<dbReference type="GO" id="GO:0015031">
    <property type="term" value="P:protein transport"/>
    <property type="evidence" value="ECO:0007669"/>
    <property type="project" value="UniProtKB-KW"/>
</dbReference>
<keyword evidence="8" id="KW-0175">Coiled coil</keyword>
<comment type="caution">
    <text evidence="10">The sequence shown here is derived from an EMBL/GenBank/DDBJ whole genome shotgun (WGS) entry which is preliminary data.</text>
</comment>
<dbReference type="EMBL" id="WNHB01000014">
    <property type="protein sequence ID" value="MTT32280.1"/>
    <property type="molecule type" value="Genomic_DNA"/>
</dbReference>
<evidence type="ECO:0000256" key="4">
    <source>
        <dbReference type="ARBA" id="ARBA00022795"/>
    </source>
</evidence>
<comment type="similarity">
    <text evidence="2">Belongs to the FliH family.</text>
</comment>
<protein>
    <recommendedName>
        <fullName evidence="7">Flagellar assembly protein FliH</fullName>
    </recommendedName>
</protein>
<keyword evidence="10" id="KW-0969">Cilium</keyword>
<gene>
    <name evidence="10" type="primary">fliH</name>
    <name evidence="10" type="ORF">GMB86_09715</name>
</gene>
<keyword evidence="5" id="KW-0653">Protein transport</keyword>
<evidence type="ECO:0000256" key="8">
    <source>
        <dbReference type="SAM" id="Coils"/>
    </source>
</evidence>
<evidence type="ECO:0000256" key="1">
    <source>
        <dbReference type="ARBA" id="ARBA00003041"/>
    </source>
</evidence>
<evidence type="ECO:0000256" key="2">
    <source>
        <dbReference type="ARBA" id="ARBA00006602"/>
    </source>
</evidence>
<name>A0A6N8CRG9_9BACI</name>
<accession>A0A6N8CRG9</accession>
<dbReference type="OrthoDB" id="19020at2"/>
<evidence type="ECO:0000256" key="5">
    <source>
        <dbReference type="ARBA" id="ARBA00022927"/>
    </source>
</evidence>
<dbReference type="PANTHER" id="PTHR34982:SF1">
    <property type="entry name" value="FLAGELLAR ASSEMBLY PROTEIN FLIH"/>
    <property type="match status" value="1"/>
</dbReference>
<keyword evidence="10" id="KW-0966">Cell projection</keyword>
<dbReference type="InterPro" id="IPR051472">
    <property type="entry name" value="T3SS_Stator/FliH"/>
</dbReference>
<feature type="coiled-coil region" evidence="8">
    <location>
        <begin position="43"/>
        <end position="74"/>
    </location>
</feature>